<dbReference type="Pfam" id="PF08032">
    <property type="entry name" value="SpoU_sub_bind"/>
    <property type="match status" value="1"/>
</dbReference>
<feature type="region of interest" description="Disordered" evidence="10">
    <location>
        <begin position="733"/>
        <end position="752"/>
    </location>
</feature>
<dbReference type="SUPFAM" id="SSF55315">
    <property type="entry name" value="L30e-like"/>
    <property type="match status" value="1"/>
</dbReference>
<keyword evidence="13" id="KW-1185">Reference proteome</keyword>
<evidence type="ECO:0000256" key="1">
    <source>
        <dbReference type="ARBA" id="ARBA00004173"/>
    </source>
</evidence>
<protein>
    <recommendedName>
        <fullName evidence="9">rRNA methyltransferase 1, mitochondrial</fullName>
    </recommendedName>
</protein>
<organism evidence="12 13">
    <name type="scientific">Apatococcus lobatus</name>
    <dbReference type="NCBI Taxonomy" id="904363"/>
    <lineage>
        <taxon>Eukaryota</taxon>
        <taxon>Viridiplantae</taxon>
        <taxon>Chlorophyta</taxon>
        <taxon>core chlorophytes</taxon>
        <taxon>Trebouxiophyceae</taxon>
        <taxon>Chlorellales</taxon>
        <taxon>Chlorellaceae</taxon>
        <taxon>Apatococcus</taxon>
    </lineage>
</organism>
<dbReference type="InterPro" id="IPR029026">
    <property type="entry name" value="tRNA_m1G_MTases_N"/>
</dbReference>
<dbReference type="PANTHER" id="PTHR46103">
    <property type="entry name" value="RRNA METHYLTRANSFERASE 1, MITOCHONDRIAL"/>
    <property type="match status" value="1"/>
</dbReference>
<dbReference type="InterPro" id="IPR004441">
    <property type="entry name" value="rRNA_MeTrfase_TrmH"/>
</dbReference>
<keyword evidence="8" id="KW-0496">Mitochondrion</keyword>
<accession>A0AAW1Q6S4</accession>
<evidence type="ECO:0000256" key="6">
    <source>
        <dbReference type="ARBA" id="ARBA00022691"/>
    </source>
</evidence>
<gene>
    <name evidence="12" type="ORF">WJX74_006432</name>
</gene>
<dbReference type="GO" id="GO:0003723">
    <property type="term" value="F:RNA binding"/>
    <property type="evidence" value="ECO:0007669"/>
    <property type="project" value="InterPro"/>
</dbReference>
<feature type="region of interest" description="Disordered" evidence="10">
    <location>
        <begin position="39"/>
        <end position="411"/>
    </location>
</feature>
<feature type="compositionally biased region" description="Low complexity" evidence="10">
    <location>
        <begin position="201"/>
        <end position="210"/>
    </location>
</feature>
<dbReference type="NCBIfam" id="TIGR00186">
    <property type="entry name" value="rRNA_methyl_3"/>
    <property type="match status" value="1"/>
</dbReference>
<dbReference type="SUPFAM" id="SSF75217">
    <property type="entry name" value="alpha/beta knot"/>
    <property type="match status" value="1"/>
</dbReference>
<dbReference type="Gene3D" id="3.40.1280.10">
    <property type="match status" value="1"/>
</dbReference>
<dbReference type="InterPro" id="IPR029028">
    <property type="entry name" value="Alpha/beta_knot_MTases"/>
</dbReference>
<dbReference type="InterPro" id="IPR029064">
    <property type="entry name" value="Ribosomal_eL30-like_sf"/>
</dbReference>
<feature type="compositionally biased region" description="Basic and acidic residues" evidence="10">
    <location>
        <begin position="270"/>
        <end position="299"/>
    </location>
</feature>
<feature type="domain" description="RNA 2-O ribose methyltransferase substrate binding" evidence="11">
    <location>
        <begin position="433"/>
        <end position="519"/>
    </location>
</feature>
<evidence type="ECO:0000256" key="4">
    <source>
        <dbReference type="ARBA" id="ARBA00022603"/>
    </source>
</evidence>
<keyword evidence="6" id="KW-0949">S-adenosyl-L-methionine</keyword>
<dbReference type="EMBL" id="JALJOS010000109">
    <property type="protein sequence ID" value="KAK9815969.1"/>
    <property type="molecule type" value="Genomic_DNA"/>
</dbReference>
<proteinExistence type="inferred from homology"/>
<comment type="caution">
    <text evidence="12">The sequence shown here is derived from an EMBL/GenBank/DDBJ whole genome shotgun (WGS) entry which is preliminary data.</text>
</comment>
<dbReference type="Gene3D" id="3.30.1330.30">
    <property type="match status" value="1"/>
</dbReference>
<reference evidence="12 13" key="1">
    <citation type="journal article" date="2024" name="Nat. Commun.">
        <title>Phylogenomics reveals the evolutionary origins of lichenization in chlorophyte algae.</title>
        <authorList>
            <person name="Puginier C."/>
            <person name="Libourel C."/>
            <person name="Otte J."/>
            <person name="Skaloud P."/>
            <person name="Haon M."/>
            <person name="Grisel S."/>
            <person name="Petersen M."/>
            <person name="Berrin J.G."/>
            <person name="Delaux P.M."/>
            <person name="Dal Grande F."/>
            <person name="Keller J."/>
        </authorList>
    </citation>
    <scope>NUCLEOTIDE SEQUENCE [LARGE SCALE GENOMIC DNA]</scope>
    <source>
        <strain evidence="12 13">SAG 2145</strain>
    </source>
</reference>
<dbReference type="InterPro" id="IPR047261">
    <property type="entry name" value="MRM1_MeTrfase_dom"/>
</dbReference>
<feature type="compositionally biased region" description="Low complexity" evidence="10">
    <location>
        <begin position="49"/>
        <end position="75"/>
    </location>
</feature>
<sequence>MLRLAVGFLAGPYLLRCSSTTFRQPPVLSRQARAGFAAWTRGSSRGRGRSAAAAASRGGGRQQSSSRGSGRFGSSQGRGGGSRSPRPFQDELQSSDESSPDGRQPRGSGYPSRGGGHPFRDGRTGGRGSISRTSTDSARYNEPTSSGYPFMDNRTGGRGSISGTSTDFARYPNSAQDSRRTSSEYPFRGGGNPSRGGGYPSRGSGNSSRARGQDPSGRGKVGRSPPYSDNDRIPTDVYPARQQNRYRSPSGSDYQDSSPAKFPSQQQGTEMRHPANERGSPRSSSFRDQRRDRDRRDGMSEGQSEVSQQRDTRRGFPAQQMDAYQRRFGPVSEPQQQDAWSKPVHEADGWAGGGASSRFARDSRGGSDRQHRDQGWQAGSGRQRDYGNEGQDRWQPSRGMDNPRSSWQQDSVGWDRNLEELGSSSMPEVEGEVVYGVSPVLAAFSAQRRNIFTLFVQEGLGKVQGEGRRKERGAPEHAIASAESVGATVTYISKHDLNMLTHNRPHQGLALDCSPLDWVGLDEMPAAAANQNIPIWLALDEVTDPHNFGAVLRSAHFLGASGVMASQKNCAPLSAAVSKASAGALEAVPVHACANLPRLLSEAAASGWTVLGAAAEEGAQDCTAVAVHRPTILVVGSEGYGLRTTVRRACTGFVKVAGMNTAAENGSSASIVPDSEVDSLNVSVATGILLHQLLQAASAATAATDSPAPGASTETEQAASVVAAANGQKAPTANGASVQASAVAPEEAAACQ</sequence>
<name>A0AAW1Q6S4_9CHLO</name>
<dbReference type="AlphaFoldDB" id="A0AAW1Q6S4"/>
<evidence type="ECO:0000256" key="7">
    <source>
        <dbReference type="ARBA" id="ARBA00022946"/>
    </source>
</evidence>
<dbReference type="GO" id="GO:0005739">
    <property type="term" value="C:mitochondrion"/>
    <property type="evidence" value="ECO:0007669"/>
    <property type="project" value="UniProtKB-SubCell"/>
</dbReference>
<keyword evidence="4" id="KW-0489">Methyltransferase</keyword>
<dbReference type="Proteomes" id="UP001438707">
    <property type="component" value="Unassembled WGS sequence"/>
</dbReference>
<dbReference type="GO" id="GO:0016435">
    <property type="term" value="F:rRNA (guanine) methyltransferase activity"/>
    <property type="evidence" value="ECO:0007669"/>
    <property type="project" value="TreeGrafter"/>
</dbReference>
<dbReference type="Pfam" id="PF00588">
    <property type="entry name" value="SpoU_methylase"/>
    <property type="match status" value="1"/>
</dbReference>
<feature type="compositionally biased region" description="Basic and acidic residues" evidence="10">
    <location>
        <begin position="382"/>
        <end position="392"/>
    </location>
</feature>
<evidence type="ECO:0000256" key="8">
    <source>
        <dbReference type="ARBA" id="ARBA00023128"/>
    </source>
</evidence>
<dbReference type="InterPro" id="IPR047182">
    <property type="entry name" value="MRM1"/>
</dbReference>
<evidence type="ECO:0000256" key="2">
    <source>
        <dbReference type="ARBA" id="ARBA00007228"/>
    </source>
</evidence>
<feature type="compositionally biased region" description="Basic and acidic residues" evidence="10">
    <location>
        <begin position="359"/>
        <end position="374"/>
    </location>
</feature>
<dbReference type="PANTHER" id="PTHR46103:SF1">
    <property type="entry name" value="RRNA METHYLTRANSFERASE 1, MITOCHONDRIAL"/>
    <property type="match status" value="1"/>
</dbReference>
<evidence type="ECO:0000313" key="13">
    <source>
        <dbReference type="Proteomes" id="UP001438707"/>
    </source>
</evidence>
<evidence type="ECO:0000256" key="9">
    <source>
        <dbReference type="ARBA" id="ARBA00034881"/>
    </source>
</evidence>
<dbReference type="SMART" id="SM00967">
    <property type="entry name" value="SpoU_sub_bind"/>
    <property type="match status" value="1"/>
</dbReference>
<comment type="similarity">
    <text evidence="2">Belongs to the class IV-like SAM-binding methyltransferase superfamily. RNA methyltransferase TrmH family.</text>
</comment>
<keyword evidence="5" id="KW-0808">Transferase</keyword>
<evidence type="ECO:0000259" key="11">
    <source>
        <dbReference type="SMART" id="SM00967"/>
    </source>
</evidence>
<keyword evidence="3" id="KW-0698">rRNA processing</keyword>
<dbReference type="CDD" id="cd18105">
    <property type="entry name" value="SpoU-like_MRM1"/>
    <property type="match status" value="1"/>
</dbReference>
<feature type="compositionally biased region" description="Low complexity" evidence="10">
    <location>
        <begin position="736"/>
        <end position="752"/>
    </location>
</feature>
<keyword evidence="7" id="KW-0809">Transit peptide</keyword>
<comment type="subcellular location">
    <subcellularLocation>
        <location evidence="1">Mitochondrion</location>
    </subcellularLocation>
</comment>
<evidence type="ECO:0000313" key="12">
    <source>
        <dbReference type="EMBL" id="KAK9815969.1"/>
    </source>
</evidence>
<evidence type="ECO:0000256" key="10">
    <source>
        <dbReference type="SAM" id="MobiDB-lite"/>
    </source>
</evidence>
<dbReference type="InterPro" id="IPR013123">
    <property type="entry name" value="SpoU_subst-bd"/>
</dbReference>
<feature type="compositionally biased region" description="Gly residues" evidence="10">
    <location>
        <begin position="188"/>
        <end position="200"/>
    </location>
</feature>
<dbReference type="InterPro" id="IPR001537">
    <property type="entry name" value="SpoU_MeTrfase"/>
</dbReference>
<evidence type="ECO:0000256" key="5">
    <source>
        <dbReference type="ARBA" id="ARBA00022679"/>
    </source>
</evidence>
<feature type="compositionally biased region" description="Polar residues" evidence="10">
    <location>
        <begin position="241"/>
        <end position="269"/>
    </location>
</feature>
<evidence type="ECO:0000256" key="3">
    <source>
        <dbReference type="ARBA" id="ARBA00022552"/>
    </source>
</evidence>